<dbReference type="PROSITE" id="PS00198">
    <property type="entry name" value="4FE4S_FER_1"/>
    <property type="match status" value="1"/>
</dbReference>
<dbReference type="AlphaFoldDB" id="A0A2V2MWQ3"/>
<dbReference type="InterPro" id="IPR017900">
    <property type="entry name" value="4Fe4S_Fe_S_CS"/>
</dbReference>
<evidence type="ECO:0000256" key="2">
    <source>
        <dbReference type="ARBA" id="ARBA00022723"/>
    </source>
</evidence>
<dbReference type="InterPro" id="IPR017896">
    <property type="entry name" value="4Fe4S_Fe-S-bd"/>
</dbReference>
<feature type="domain" description="4Fe-4S ferredoxin-type" evidence="5">
    <location>
        <begin position="94"/>
        <end position="114"/>
    </location>
</feature>
<dbReference type="Pfam" id="PF13247">
    <property type="entry name" value="Fer4_11"/>
    <property type="match status" value="1"/>
</dbReference>
<dbReference type="OrthoDB" id="2837at2157"/>
<comment type="caution">
    <text evidence="6">The sequence shown here is derived from an EMBL/GenBank/DDBJ whole genome shotgun (WGS) entry which is preliminary data.</text>
</comment>
<dbReference type="InterPro" id="IPR050294">
    <property type="entry name" value="RnfB_subfamily"/>
</dbReference>
<keyword evidence="3" id="KW-0408">Iron</keyword>
<sequence>MFACTRRLGFGGVGKSAIHVSSVGGIERGFSVRVCRACPDPPCIRLCPEDALVLRPGGGVILHKDRCTGCGSCLDGCIIGAISWDKEENHPVICIYCGYCANYCPYGVIELQEVNPDD</sequence>
<reference evidence="6 7" key="1">
    <citation type="submission" date="2018-05" db="EMBL/GenBank/DDBJ databases">
        <title>Draft genome of Methanospirillum stamsii Pt1.</title>
        <authorList>
            <person name="Dueholm M.S."/>
            <person name="Nielsen P.H."/>
            <person name="Bakmann L.F."/>
            <person name="Otzen D.E."/>
        </authorList>
    </citation>
    <scope>NUCLEOTIDE SEQUENCE [LARGE SCALE GENOMIC DNA]</scope>
    <source>
        <strain evidence="6 7">Pt1</strain>
    </source>
</reference>
<keyword evidence="2" id="KW-0479">Metal-binding</keyword>
<evidence type="ECO:0000313" key="7">
    <source>
        <dbReference type="Proteomes" id="UP000245934"/>
    </source>
</evidence>
<dbReference type="PROSITE" id="PS51379">
    <property type="entry name" value="4FE4S_FER_2"/>
    <property type="match status" value="2"/>
</dbReference>
<accession>A0A2V2MWQ3</accession>
<dbReference type="SUPFAM" id="SSF54862">
    <property type="entry name" value="4Fe-4S ferredoxins"/>
    <property type="match status" value="1"/>
</dbReference>
<organism evidence="6 7">
    <name type="scientific">Methanospirillum stamsii</name>
    <dbReference type="NCBI Taxonomy" id="1277351"/>
    <lineage>
        <taxon>Archaea</taxon>
        <taxon>Methanobacteriati</taxon>
        <taxon>Methanobacteriota</taxon>
        <taxon>Stenosarchaea group</taxon>
        <taxon>Methanomicrobia</taxon>
        <taxon>Methanomicrobiales</taxon>
        <taxon>Methanospirillaceae</taxon>
        <taxon>Methanospirillum</taxon>
    </lineage>
</organism>
<proteinExistence type="predicted"/>
<dbReference type="GO" id="GO:0046872">
    <property type="term" value="F:metal ion binding"/>
    <property type="evidence" value="ECO:0007669"/>
    <property type="project" value="UniProtKB-KW"/>
</dbReference>
<keyword evidence="1" id="KW-0004">4Fe-4S</keyword>
<keyword evidence="4" id="KW-0411">Iron-sulfur</keyword>
<feature type="domain" description="4Fe-4S ferredoxin-type" evidence="5">
    <location>
        <begin position="58"/>
        <end position="87"/>
    </location>
</feature>
<dbReference type="Proteomes" id="UP000245934">
    <property type="component" value="Unassembled WGS sequence"/>
</dbReference>
<evidence type="ECO:0000313" key="6">
    <source>
        <dbReference type="EMBL" id="PWR71819.1"/>
    </source>
</evidence>
<evidence type="ECO:0000259" key="5">
    <source>
        <dbReference type="PROSITE" id="PS51379"/>
    </source>
</evidence>
<gene>
    <name evidence="6" type="ORF">DLD82_13150</name>
</gene>
<name>A0A2V2MWQ3_9EURY</name>
<dbReference type="GO" id="GO:0016491">
    <property type="term" value="F:oxidoreductase activity"/>
    <property type="evidence" value="ECO:0007669"/>
    <property type="project" value="UniProtKB-ARBA"/>
</dbReference>
<evidence type="ECO:0000256" key="3">
    <source>
        <dbReference type="ARBA" id="ARBA00023004"/>
    </source>
</evidence>
<dbReference type="EMBL" id="QGMZ01000029">
    <property type="protein sequence ID" value="PWR71819.1"/>
    <property type="molecule type" value="Genomic_DNA"/>
</dbReference>
<protein>
    <submittedName>
        <fullName evidence="6">[Fe-S]-binding protein</fullName>
    </submittedName>
</protein>
<evidence type="ECO:0000256" key="1">
    <source>
        <dbReference type="ARBA" id="ARBA00022485"/>
    </source>
</evidence>
<evidence type="ECO:0000256" key="4">
    <source>
        <dbReference type="ARBA" id="ARBA00023014"/>
    </source>
</evidence>
<dbReference type="PANTHER" id="PTHR42859">
    <property type="entry name" value="OXIDOREDUCTASE"/>
    <property type="match status" value="1"/>
</dbReference>
<dbReference type="Gene3D" id="3.30.70.20">
    <property type="match status" value="2"/>
</dbReference>
<dbReference type="GO" id="GO:0051539">
    <property type="term" value="F:4 iron, 4 sulfur cluster binding"/>
    <property type="evidence" value="ECO:0007669"/>
    <property type="project" value="UniProtKB-KW"/>
</dbReference>
<keyword evidence="7" id="KW-1185">Reference proteome</keyword>
<dbReference type="PANTHER" id="PTHR42859:SF15">
    <property type="entry name" value="IRON-SULFUR CLUSTER BINDING PROTEIN"/>
    <property type="match status" value="1"/>
</dbReference>